<evidence type="ECO:0000256" key="1">
    <source>
        <dbReference type="ARBA" id="ARBA00022714"/>
    </source>
</evidence>
<evidence type="ECO:0000313" key="8">
    <source>
        <dbReference type="Proteomes" id="UP001183648"/>
    </source>
</evidence>
<keyword evidence="4" id="KW-0411">Iron-sulfur</keyword>
<evidence type="ECO:0000256" key="5">
    <source>
        <dbReference type="ARBA" id="ARBA00023157"/>
    </source>
</evidence>
<gene>
    <name evidence="7" type="ORF">J2S63_002982</name>
</gene>
<dbReference type="RefSeq" id="WP_310303825.1">
    <property type="nucleotide sequence ID" value="NZ_BAAAPS010000003.1"/>
</dbReference>
<proteinExistence type="predicted"/>
<evidence type="ECO:0000256" key="3">
    <source>
        <dbReference type="ARBA" id="ARBA00023004"/>
    </source>
</evidence>
<name>A0ABU2BYH5_9ACTN</name>
<accession>A0ABU2BYH5</accession>
<dbReference type="PROSITE" id="PS51296">
    <property type="entry name" value="RIESKE"/>
    <property type="match status" value="1"/>
</dbReference>
<evidence type="ECO:0000256" key="4">
    <source>
        <dbReference type="ARBA" id="ARBA00023014"/>
    </source>
</evidence>
<dbReference type="PRINTS" id="PR00162">
    <property type="entry name" value="RIESKE"/>
</dbReference>
<sequence length="97" mass="10286">MAQQKVGWHMTRGWAQALVDGQGDPEPGQGVVRREGAKVVATANVDGRLCSVSGICPHLGGILTWNAAEQSWDCPLHGSRFDTDGQVLEGFATRGLA</sequence>
<evidence type="ECO:0000256" key="2">
    <source>
        <dbReference type="ARBA" id="ARBA00022723"/>
    </source>
</evidence>
<keyword evidence="8" id="KW-1185">Reference proteome</keyword>
<keyword evidence="1" id="KW-0001">2Fe-2S</keyword>
<dbReference type="Gene3D" id="2.102.10.10">
    <property type="entry name" value="Rieske [2Fe-2S] iron-sulphur domain"/>
    <property type="match status" value="1"/>
</dbReference>
<comment type="caution">
    <text evidence="7">The sequence shown here is derived from an EMBL/GenBank/DDBJ whole genome shotgun (WGS) entry which is preliminary data.</text>
</comment>
<dbReference type="Pfam" id="PF00355">
    <property type="entry name" value="Rieske"/>
    <property type="match status" value="1"/>
</dbReference>
<dbReference type="InterPro" id="IPR005805">
    <property type="entry name" value="Rieske_Fe-S_prot_C"/>
</dbReference>
<protein>
    <submittedName>
        <fullName evidence="7">Rieske Fe-S protein</fullName>
    </submittedName>
</protein>
<dbReference type="Proteomes" id="UP001183648">
    <property type="component" value="Unassembled WGS sequence"/>
</dbReference>
<dbReference type="InterPro" id="IPR017941">
    <property type="entry name" value="Rieske_2Fe-2S"/>
</dbReference>
<keyword evidence="5" id="KW-1015">Disulfide bond</keyword>
<dbReference type="SUPFAM" id="SSF50022">
    <property type="entry name" value="ISP domain"/>
    <property type="match status" value="1"/>
</dbReference>
<keyword evidence="3" id="KW-0408">Iron</keyword>
<feature type="domain" description="Rieske" evidence="6">
    <location>
        <begin position="17"/>
        <end position="97"/>
    </location>
</feature>
<organism evidence="7 8">
    <name type="scientific">Nocardioides marmoribigeumensis</name>
    <dbReference type="NCBI Taxonomy" id="433649"/>
    <lineage>
        <taxon>Bacteria</taxon>
        <taxon>Bacillati</taxon>
        <taxon>Actinomycetota</taxon>
        <taxon>Actinomycetes</taxon>
        <taxon>Propionibacteriales</taxon>
        <taxon>Nocardioidaceae</taxon>
        <taxon>Nocardioides</taxon>
    </lineage>
</organism>
<evidence type="ECO:0000313" key="7">
    <source>
        <dbReference type="EMBL" id="MDR7363429.1"/>
    </source>
</evidence>
<dbReference type="EMBL" id="JAVDYG010000001">
    <property type="protein sequence ID" value="MDR7363429.1"/>
    <property type="molecule type" value="Genomic_DNA"/>
</dbReference>
<reference evidence="7 8" key="1">
    <citation type="submission" date="2023-07" db="EMBL/GenBank/DDBJ databases">
        <title>Sequencing the genomes of 1000 actinobacteria strains.</title>
        <authorList>
            <person name="Klenk H.-P."/>
        </authorList>
    </citation>
    <scope>NUCLEOTIDE SEQUENCE [LARGE SCALE GENOMIC DNA]</scope>
    <source>
        <strain evidence="7 8">DSM 19426</strain>
    </source>
</reference>
<evidence type="ECO:0000259" key="6">
    <source>
        <dbReference type="PROSITE" id="PS51296"/>
    </source>
</evidence>
<keyword evidence="2" id="KW-0479">Metal-binding</keyword>
<dbReference type="InterPro" id="IPR036922">
    <property type="entry name" value="Rieske_2Fe-2S_sf"/>
</dbReference>